<evidence type="ECO:0000256" key="1">
    <source>
        <dbReference type="SAM" id="MobiDB-lite"/>
    </source>
</evidence>
<accession>A0AA40ANF4</accession>
<dbReference type="PANTHER" id="PTHR42749:SF1">
    <property type="entry name" value="CELL SHAPE-DETERMINING PROTEIN MREB"/>
    <property type="match status" value="1"/>
</dbReference>
<feature type="region of interest" description="Disordered" evidence="1">
    <location>
        <begin position="594"/>
        <end position="627"/>
    </location>
</feature>
<proteinExistence type="predicted"/>
<organism evidence="2 3">
    <name type="scientific">Apiosordaria backusii</name>
    <dbReference type="NCBI Taxonomy" id="314023"/>
    <lineage>
        <taxon>Eukaryota</taxon>
        <taxon>Fungi</taxon>
        <taxon>Dikarya</taxon>
        <taxon>Ascomycota</taxon>
        <taxon>Pezizomycotina</taxon>
        <taxon>Sordariomycetes</taxon>
        <taxon>Sordariomycetidae</taxon>
        <taxon>Sordariales</taxon>
        <taxon>Lasiosphaeriaceae</taxon>
        <taxon>Apiosordaria</taxon>
    </lineage>
</organism>
<dbReference type="SUPFAM" id="SSF53067">
    <property type="entry name" value="Actin-like ATPase domain"/>
    <property type="match status" value="2"/>
</dbReference>
<protein>
    <recommendedName>
        <fullName evidence="4">Hsp70 family chaperone</fullName>
    </recommendedName>
</protein>
<evidence type="ECO:0000313" key="3">
    <source>
        <dbReference type="Proteomes" id="UP001172159"/>
    </source>
</evidence>
<dbReference type="CDD" id="cd10170">
    <property type="entry name" value="ASKHA_NBD_HSP70"/>
    <property type="match status" value="1"/>
</dbReference>
<feature type="compositionally biased region" description="Basic and acidic residues" evidence="1">
    <location>
        <begin position="618"/>
        <end position="627"/>
    </location>
</feature>
<name>A0AA40ANF4_9PEZI</name>
<dbReference type="AlphaFoldDB" id="A0AA40ANF4"/>
<dbReference type="Gene3D" id="3.90.640.10">
    <property type="entry name" value="Actin, Chain A, domain 4"/>
    <property type="match status" value="1"/>
</dbReference>
<dbReference type="InterPro" id="IPR043129">
    <property type="entry name" value="ATPase_NBD"/>
</dbReference>
<dbReference type="PANTHER" id="PTHR42749">
    <property type="entry name" value="CELL SHAPE-DETERMINING PROTEIN MREB"/>
    <property type="match status" value="1"/>
</dbReference>
<dbReference type="EMBL" id="JAUKTV010000013">
    <property type="protein sequence ID" value="KAK0718947.1"/>
    <property type="molecule type" value="Genomic_DNA"/>
</dbReference>
<reference evidence="2" key="1">
    <citation type="submission" date="2023-06" db="EMBL/GenBank/DDBJ databases">
        <title>Genome-scale phylogeny and comparative genomics of the fungal order Sordariales.</title>
        <authorList>
            <consortium name="Lawrence Berkeley National Laboratory"/>
            <person name="Hensen N."/>
            <person name="Bonometti L."/>
            <person name="Westerberg I."/>
            <person name="Brannstrom I.O."/>
            <person name="Guillou S."/>
            <person name="Cros-Aarteil S."/>
            <person name="Calhoun S."/>
            <person name="Haridas S."/>
            <person name="Kuo A."/>
            <person name="Mondo S."/>
            <person name="Pangilinan J."/>
            <person name="Riley R."/>
            <person name="Labutti K."/>
            <person name="Andreopoulos B."/>
            <person name="Lipzen A."/>
            <person name="Chen C."/>
            <person name="Yanf M."/>
            <person name="Daum C."/>
            <person name="Ng V."/>
            <person name="Clum A."/>
            <person name="Steindorff A."/>
            <person name="Ohm R."/>
            <person name="Martin F."/>
            <person name="Silar P."/>
            <person name="Natvig D."/>
            <person name="Lalanne C."/>
            <person name="Gautier V."/>
            <person name="Ament-Velasquez S.L."/>
            <person name="Kruys A."/>
            <person name="Hutchinson M.I."/>
            <person name="Powell A.J."/>
            <person name="Barry K."/>
            <person name="Miller A.N."/>
            <person name="Grigoriev I.V."/>
            <person name="Debuchy R."/>
            <person name="Gladieux P."/>
            <person name="Thoren M.H."/>
            <person name="Johannesson H."/>
        </authorList>
    </citation>
    <scope>NUCLEOTIDE SEQUENCE</scope>
    <source>
        <strain evidence="2">CBS 540.89</strain>
    </source>
</reference>
<dbReference type="Proteomes" id="UP001172159">
    <property type="component" value="Unassembled WGS sequence"/>
</dbReference>
<comment type="caution">
    <text evidence="2">The sequence shown here is derived from an EMBL/GenBank/DDBJ whole genome shotgun (WGS) entry which is preliminary data.</text>
</comment>
<keyword evidence="3" id="KW-1185">Reference proteome</keyword>
<dbReference type="Gene3D" id="3.30.420.40">
    <property type="match status" value="2"/>
</dbReference>
<sequence>MSNSNADSQADICVAVDFGTTFTGVAWAKPKENFSTRVIHDWPGGAGNETECKVPSVIARHLDTQGIRKWGYECEEDIDETNKWRYLKTFLVPAQHERSKRDGHSWAPQTMKEVHELVTEYLKQVYLHVKKSILRELGKDDDDDKIEEMQWNDLSVDFVFSVPTTWEGQGILNDFKAIIQNAQFGLPAKHNVMLGLTEAEAAAVAHMGLATSPFDIRNGDVFLSIDAGGGTTDLAFVKAITTNPPVMEQIQAVSGIGIGSQLIDFGFQRLVSERLKSDPEICSQLPKNLPLMVCQGHFFRKRKHRFGEANDPASYTIPVWGVQQHFRHDGLGIEGGQLIVKREELEAMFQDQLQKILALLGQALDRFMLLRNRFPVVRYVILSGGLGSSAYILDGIKNYIKNSERSVLKGTQVRKCPDPQLVVVKGLLCEQRDGILRTRIARASYGLVVSPLYSKKDPSHFQQKVNPDPHDGKKYVENQIRWMVKRDEEIPNDPKHVFSVSVNRRADLDGPFRWTETIVVSSRERTYLPTNTKDANVSELCKIPVDLSNVDRSLLTLGKPKGVLKSKFYVCQYDVCMAVGASGDMRFEVRHEGQPVARSAEPVRVRIEPEWNTTPKEGQSDSQKRAR</sequence>
<evidence type="ECO:0000313" key="2">
    <source>
        <dbReference type="EMBL" id="KAK0718947.1"/>
    </source>
</evidence>
<evidence type="ECO:0008006" key="4">
    <source>
        <dbReference type="Google" id="ProtNLM"/>
    </source>
</evidence>
<gene>
    <name evidence="2" type="ORF">B0T21DRAFT_395904</name>
</gene>